<organism evidence="6 7">
    <name type="scientific">Bacillus safensis</name>
    <dbReference type="NCBI Taxonomy" id="561879"/>
    <lineage>
        <taxon>Bacteria</taxon>
        <taxon>Bacillati</taxon>
        <taxon>Bacillota</taxon>
        <taxon>Bacilli</taxon>
        <taxon>Bacillales</taxon>
        <taxon>Bacillaceae</taxon>
        <taxon>Bacillus</taxon>
    </lineage>
</organism>
<dbReference type="SUPFAM" id="SSF54826">
    <property type="entry name" value="Enolase N-terminal domain-like"/>
    <property type="match status" value="1"/>
</dbReference>
<comment type="cofactor">
    <cofactor evidence="1">
        <name>Mg(2+)</name>
        <dbReference type="ChEBI" id="CHEBI:18420"/>
    </cofactor>
</comment>
<dbReference type="PANTHER" id="PTHR48073:SF2">
    <property type="entry name" value="O-SUCCINYLBENZOATE SYNTHASE"/>
    <property type="match status" value="1"/>
</dbReference>
<gene>
    <name evidence="6" type="ORF">BsIDN1_23280</name>
</gene>
<dbReference type="AlphaFoldDB" id="A0A5S9M533"/>
<dbReference type="InterPro" id="IPR013341">
    <property type="entry name" value="Mandelate_racemase_N_dom"/>
</dbReference>
<reference evidence="6 7" key="1">
    <citation type="submission" date="2019-12" db="EMBL/GenBank/DDBJ databases">
        <title>Full genome sequence of a Bacillus safensis strain isolated from commercially available natto in Indonesia.</title>
        <authorList>
            <person name="Yoshida M."/>
            <person name="Uomi M."/>
            <person name="Waturangi D."/>
            <person name="Ekaputri J.J."/>
            <person name="Setiamarga D.H.E."/>
        </authorList>
    </citation>
    <scope>NUCLEOTIDE SEQUENCE [LARGE SCALE GENOMIC DNA]</scope>
    <source>
        <strain evidence="6 7">IDN1</strain>
    </source>
</reference>
<dbReference type="PANTHER" id="PTHR48073">
    <property type="entry name" value="O-SUCCINYLBENZOATE SYNTHASE-RELATED"/>
    <property type="match status" value="1"/>
</dbReference>
<protein>
    <recommendedName>
        <fullName evidence="5">Mandelate racemase/muconate lactonizing enzyme N-terminal domain-containing protein</fullName>
    </recommendedName>
</protein>
<dbReference type="GO" id="GO:0006518">
    <property type="term" value="P:peptide metabolic process"/>
    <property type="evidence" value="ECO:0007669"/>
    <property type="project" value="UniProtKB-ARBA"/>
</dbReference>
<dbReference type="InterPro" id="IPR029017">
    <property type="entry name" value="Enolase-like_N"/>
</dbReference>
<dbReference type="Gene3D" id="3.30.390.10">
    <property type="entry name" value="Enolase-like, N-terminal domain"/>
    <property type="match status" value="1"/>
</dbReference>
<evidence type="ECO:0000256" key="3">
    <source>
        <dbReference type="ARBA" id="ARBA00022723"/>
    </source>
</evidence>
<name>A0A5S9M533_BACIA</name>
<evidence type="ECO:0000256" key="1">
    <source>
        <dbReference type="ARBA" id="ARBA00001946"/>
    </source>
</evidence>
<dbReference type="GO" id="GO:0016854">
    <property type="term" value="F:racemase and epimerase activity"/>
    <property type="evidence" value="ECO:0007669"/>
    <property type="project" value="UniProtKB-ARBA"/>
</dbReference>
<accession>A0A5S9M533</accession>
<feature type="domain" description="Mandelate racemase/muconate lactonizing enzyme N-terminal" evidence="5">
    <location>
        <begin position="6"/>
        <end position="110"/>
    </location>
</feature>
<proteinExistence type="inferred from homology"/>
<keyword evidence="4" id="KW-0460">Magnesium</keyword>
<evidence type="ECO:0000259" key="5">
    <source>
        <dbReference type="Pfam" id="PF02746"/>
    </source>
</evidence>
<dbReference type="EMBL" id="AP021906">
    <property type="protein sequence ID" value="BBP88710.1"/>
    <property type="molecule type" value="Genomic_DNA"/>
</dbReference>
<keyword evidence="3" id="KW-0479">Metal-binding</keyword>
<evidence type="ECO:0000313" key="6">
    <source>
        <dbReference type="EMBL" id="BBP88710.1"/>
    </source>
</evidence>
<evidence type="ECO:0000256" key="2">
    <source>
        <dbReference type="ARBA" id="ARBA00008031"/>
    </source>
</evidence>
<dbReference type="GO" id="GO:0000287">
    <property type="term" value="F:magnesium ion binding"/>
    <property type="evidence" value="ECO:0007669"/>
    <property type="project" value="UniProtKB-ARBA"/>
</dbReference>
<dbReference type="Proteomes" id="UP000464658">
    <property type="component" value="Chromosome"/>
</dbReference>
<sequence length="134" mass="14415">MQNECTAKKPFKTALRTVYDAASLIVIITYDQGDVSYGEAVPTSVITGETLESIDYAICEVIRPILLGASLAEYEQIFSAMNRVLASNTSAKAAIDMAIYDGLAKAGRTSALSIPWRISSSARNRLYGQCKPAA</sequence>
<evidence type="ECO:0000313" key="7">
    <source>
        <dbReference type="Proteomes" id="UP000464658"/>
    </source>
</evidence>
<evidence type="ECO:0000256" key="4">
    <source>
        <dbReference type="ARBA" id="ARBA00022842"/>
    </source>
</evidence>
<dbReference type="Pfam" id="PF02746">
    <property type="entry name" value="MR_MLE_N"/>
    <property type="match status" value="1"/>
</dbReference>
<dbReference type="FunFam" id="3.30.390.10:FF:000009">
    <property type="entry name" value="Hydrophobic dipeptide epimerase"/>
    <property type="match status" value="1"/>
</dbReference>
<comment type="similarity">
    <text evidence="2">Belongs to the mandelate racemase/muconate lactonizing enzyme family.</text>
</comment>